<feature type="region of interest" description="Disordered" evidence="1">
    <location>
        <begin position="304"/>
        <end position="334"/>
    </location>
</feature>
<organism evidence="2 3">
    <name type="scientific">Pleodorina starrii</name>
    <dbReference type="NCBI Taxonomy" id="330485"/>
    <lineage>
        <taxon>Eukaryota</taxon>
        <taxon>Viridiplantae</taxon>
        <taxon>Chlorophyta</taxon>
        <taxon>core chlorophytes</taxon>
        <taxon>Chlorophyceae</taxon>
        <taxon>CS clade</taxon>
        <taxon>Chlamydomonadales</taxon>
        <taxon>Volvocaceae</taxon>
        <taxon>Pleodorina</taxon>
    </lineage>
</organism>
<proteinExistence type="predicted"/>
<accession>A0A9W6F9P2</accession>
<reference evidence="2 3" key="1">
    <citation type="journal article" date="2023" name="Commun. Biol.">
        <title>Reorganization of the ancestral sex-determining regions during the evolution of trioecy in Pleodorina starrii.</title>
        <authorList>
            <person name="Takahashi K."/>
            <person name="Suzuki S."/>
            <person name="Kawai-Toyooka H."/>
            <person name="Yamamoto K."/>
            <person name="Hamaji T."/>
            <person name="Ootsuki R."/>
            <person name="Yamaguchi H."/>
            <person name="Kawachi M."/>
            <person name="Higashiyama T."/>
            <person name="Nozaki H."/>
        </authorList>
    </citation>
    <scope>NUCLEOTIDE SEQUENCE [LARGE SCALE GENOMIC DNA]</scope>
    <source>
        <strain evidence="2 3">NIES-4479</strain>
    </source>
</reference>
<dbReference type="NCBIfam" id="TIGR04282">
    <property type="entry name" value="glyco_like_cofC"/>
    <property type="match status" value="1"/>
</dbReference>
<gene>
    <name evidence="2" type="primary">PLEST007756</name>
    <name evidence="2" type="ORF">PLESTB_001759500</name>
</gene>
<dbReference type="PANTHER" id="PTHR36529">
    <property type="entry name" value="SLL1095 PROTEIN"/>
    <property type="match status" value="1"/>
</dbReference>
<dbReference type="Pfam" id="PF09837">
    <property type="entry name" value="DUF2064"/>
    <property type="match status" value="1"/>
</dbReference>
<dbReference type="Gene3D" id="3.90.550.10">
    <property type="entry name" value="Spore Coat Polysaccharide Biosynthesis Protein SpsA, Chain A"/>
    <property type="match status" value="1"/>
</dbReference>
<dbReference type="InterPro" id="IPR029044">
    <property type="entry name" value="Nucleotide-diphossugar_trans"/>
</dbReference>
<dbReference type="AlphaFoldDB" id="A0A9W6F9P2"/>
<evidence type="ECO:0000313" key="2">
    <source>
        <dbReference type="EMBL" id="GLC61468.1"/>
    </source>
</evidence>
<keyword evidence="3" id="KW-1185">Reference proteome</keyword>
<comment type="caution">
    <text evidence="2">The sequence shown here is derived from an EMBL/GenBank/DDBJ whole genome shotgun (WGS) entry which is preliminary data.</text>
</comment>
<evidence type="ECO:0008006" key="4">
    <source>
        <dbReference type="Google" id="ProtNLM"/>
    </source>
</evidence>
<evidence type="ECO:0000256" key="1">
    <source>
        <dbReference type="SAM" id="MobiDB-lite"/>
    </source>
</evidence>
<feature type="compositionally biased region" description="Basic and acidic residues" evidence="1">
    <location>
        <begin position="304"/>
        <end position="318"/>
    </location>
</feature>
<dbReference type="InterPro" id="IPR018641">
    <property type="entry name" value="Trfase_1_rSAM/seldom-assoc"/>
</dbReference>
<dbReference type="EMBL" id="BRXU01000046">
    <property type="protein sequence ID" value="GLC61468.1"/>
    <property type="molecule type" value="Genomic_DNA"/>
</dbReference>
<dbReference type="OrthoDB" id="2018156at2759"/>
<dbReference type="SUPFAM" id="SSF53448">
    <property type="entry name" value="Nucleotide-diphospho-sugar transferases"/>
    <property type="match status" value="1"/>
</dbReference>
<name>A0A9W6F9P2_9CHLO</name>
<protein>
    <recommendedName>
        <fullName evidence="4">Glycosyltransferase</fullName>
    </recommendedName>
</protein>
<dbReference type="PANTHER" id="PTHR36529:SF1">
    <property type="entry name" value="GLYCOSYLTRANSFERASE"/>
    <property type="match status" value="1"/>
</dbReference>
<sequence>MDVAQAFPLAQSPASPGGSLNGHRPAPRVAIVIFARLPIPGRVKTRLAAGAGVGPVGACDFYRACAEHAIGQAASCAPWADVFVYHSSADNTADVASWLAGEGLELPCRPQLGTGGGAAAAATGAGSAAAPEPDLGAKMLAAMAEAQRSSPGGEPNGKVLIIGTDIPDITAQLLRRAAEALDEHEMVIGPSMDGGYYMLGLTRLEPALFKNMRWSTDSVLSDTLGRAAAAGLQVAPLMWLPRLRDVDTVQDLAEWVASRKAEGAGSESAAQAGAQLDAEYGLAGDNYHARQQLQVFSLEQAEGAVKDSAADGQEERRSPLAGGHVGPMGISVPGGPMEEEVLARRQRHLLLTSQRVLSKAAAAGAASCAGVDGEGQAGH</sequence>
<evidence type="ECO:0000313" key="3">
    <source>
        <dbReference type="Proteomes" id="UP001165080"/>
    </source>
</evidence>
<dbReference type="Proteomes" id="UP001165080">
    <property type="component" value="Unassembled WGS sequence"/>
</dbReference>